<dbReference type="InterPro" id="IPR001611">
    <property type="entry name" value="Leu-rich_rpt"/>
</dbReference>
<dbReference type="InterPro" id="IPR003591">
    <property type="entry name" value="Leu-rich_rpt_typical-subtyp"/>
</dbReference>
<evidence type="ECO:0000256" key="1">
    <source>
        <dbReference type="ARBA" id="ARBA00022614"/>
    </source>
</evidence>
<dbReference type="PANTHER" id="PTHR24366:SF96">
    <property type="entry name" value="LEUCINE RICH REPEAT CONTAINING 53"/>
    <property type="match status" value="1"/>
</dbReference>
<dbReference type="InterPro" id="IPR032675">
    <property type="entry name" value="LRR_dom_sf"/>
</dbReference>
<reference evidence="5" key="1">
    <citation type="submission" date="2021-05" db="EMBL/GenBank/DDBJ databases">
        <authorList>
            <person name="Alioto T."/>
            <person name="Alioto T."/>
            <person name="Gomez Garrido J."/>
        </authorList>
    </citation>
    <scope>NUCLEOTIDE SEQUENCE</scope>
</reference>
<dbReference type="Pfam" id="PF13855">
    <property type="entry name" value="LRR_8"/>
    <property type="match status" value="1"/>
</dbReference>
<feature type="coiled-coil region" evidence="3">
    <location>
        <begin position="399"/>
        <end position="426"/>
    </location>
</feature>
<accession>A0A8D8DJH3</accession>
<evidence type="ECO:0000256" key="2">
    <source>
        <dbReference type="ARBA" id="ARBA00022737"/>
    </source>
</evidence>
<dbReference type="Gene3D" id="3.80.10.10">
    <property type="entry name" value="Ribonuclease Inhibitor"/>
    <property type="match status" value="1"/>
</dbReference>
<dbReference type="AlphaFoldDB" id="A0A8D8DJH3"/>
<keyword evidence="2" id="KW-0677">Repeat</keyword>
<name>A0A8D8DJH3_CULPI</name>
<dbReference type="EMBL" id="HBUE01270049">
    <property type="protein sequence ID" value="CAG6563430.1"/>
    <property type="molecule type" value="Transcribed_RNA"/>
</dbReference>
<keyword evidence="3" id="KW-0175">Coiled coil</keyword>
<evidence type="ECO:0000313" key="5">
    <source>
        <dbReference type="EMBL" id="CAG6511984.1"/>
    </source>
</evidence>
<evidence type="ECO:0000256" key="4">
    <source>
        <dbReference type="SAM" id="SignalP"/>
    </source>
</evidence>
<dbReference type="SUPFAM" id="SSF52058">
    <property type="entry name" value="L domain-like"/>
    <property type="match status" value="1"/>
</dbReference>
<protein>
    <submittedName>
        <fullName evidence="5">Matrix-remodeling-associated protein 5</fullName>
    </submittedName>
</protein>
<dbReference type="SMART" id="SM00369">
    <property type="entry name" value="LRR_TYP"/>
    <property type="match status" value="3"/>
</dbReference>
<sequence length="444" mass="52072">MLHNLRSLLFLSCIVGFLMKTVKYNFDDDTCEIQSFVINTEKDIEQLSQFAEYSSINFKWPTMSTMSSILFAKLAALNDLKIDRGKVLTVEIVPQLEHLQLDSCQTIDLIVNPAQEYKLKSLIVWKTPLAELPKNITYLKQLNQLDLSDNQIEFINLDKLSGLLKLRSLHLNSNKIKRLIHSSQATINLPSLELIYLHENQLTNLSFENWNATSVRHLHLHRNRIPMAVSVLSAFPVLRDVRIHDNPLFCVWKNFLVEELLARNVKIYKEDELKCLNTGEIDAKLEIFSYKMWRKSDELWRKLAYLHDDLKQSYKNANYQIVEEIRKLNYTISASIHVFNNKFNENEKQFLKLEANVTQLFHKNHDLTEYFYQFALEHIDDHLISVETQIKQEDKGLNWQQQQSQLNQIEQNLQKIEAKQNALIENLRKISLLSVLMSNVSKEN</sequence>
<feature type="signal peptide" evidence="4">
    <location>
        <begin position="1"/>
        <end position="23"/>
    </location>
</feature>
<organism evidence="5">
    <name type="scientific">Culex pipiens</name>
    <name type="common">House mosquito</name>
    <dbReference type="NCBI Taxonomy" id="7175"/>
    <lineage>
        <taxon>Eukaryota</taxon>
        <taxon>Metazoa</taxon>
        <taxon>Ecdysozoa</taxon>
        <taxon>Arthropoda</taxon>
        <taxon>Hexapoda</taxon>
        <taxon>Insecta</taxon>
        <taxon>Pterygota</taxon>
        <taxon>Neoptera</taxon>
        <taxon>Endopterygota</taxon>
        <taxon>Diptera</taxon>
        <taxon>Nematocera</taxon>
        <taxon>Culicoidea</taxon>
        <taxon>Culicidae</taxon>
        <taxon>Culicinae</taxon>
        <taxon>Culicini</taxon>
        <taxon>Culex</taxon>
        <taxon>Culex</taxon>
    </lineage>
</organism>
<dbReference type="EMBL" id="HBUE01048830">
    <property type="protein sequence ID" value="CAG6463577.1"/>
    <property type="molecule type" value="Transcribed_RNA"/>
</dbReference>
<dbReference type="EMBL" id="HBUE01164768">
    <property type="protein sequence ID" value="CAG6511984.1"/>
    <property type="molecule type" value="Transcribed_RNA"/>
</dbReference>
<feature type="chain" id="PRO_5036260569" evidence="4">
    <location>
        <begin position="24"/>
        <end position="444"/>
    </location>
</feature>
<keyword evidence="1" id="KW-0433">Leucine-rich repeat</keyword>
<proteinExistence type="predicted"/>
<dbReference type="PROSITE" id="PS51450">
    <property type="entry name" value="LRR"/>
    <property type="match status" value="1"/>
</dbReference>
<evidence type="ECO:0000256" key="3">
    <source>
        <dbReference type="SAM" id="Coils"/>
    </source>
</evidence>
<keyword evidence="4" id="KW-0732">Signal</keyword>
<dbReference type="PANTHER" id="PTHR24366">
    <property type="entry name" value="IG(IMMUNOGLOBULIN) AND LRR(LEUCINE RICH REPEAT) DOMAINS"/>
    <property type="match status" value="1"/>
</dbReference>